<dbReference type="AlphaFoldDB" id="A0A8K0CL97"/>
<gene>
    <name evidence="2" type="ORF">ILUMI_16694</name>
</gene>
<accession>A0A8K0CL97</accession>
<name>A0A8K0CL97_IGNLU</name>
<proteinExistence type="predicted"/>
<feature type="transmembrane region" description="Helical" evidence="1">
    <location>
        <begin position="25"/>
        <end position="45"/>
    </location>
</feature>
<keyword evidence="3" id="KW-1185">Reference proteome</keyword>
<comment type="caution">
    <text evidence="2">The sequence shown here is derived from an EMBL/GenBank/DDBJ whole genome shotgun (WGS) entry which is preliminary data.</text>
</comment>
<feature type="non-terminal residue" evidence="2">
    <location>
        <position position="71"/>
    </location>
</feature>
<evidence type="ECO:0000256" key="1">
    <source>
        <dbReference type="SAM" id="Phobius"/>
    </source>
</evidence>
<protein>
    <submittedName>
        <fullName evidence="2">Uncharacterized protein</fullName>
    </submittedName>
</protein>
<dbReference type="EMBL" id="VTPC01066261">
    <property type="protein sequence ID" value="KAF2889479.1"/>
    <property type="molecule type" value="Genomic_DNA"/>
</dbReference>
<evidence type="ECO:0000313" key="3">
    <source>
        <dbReference type="Proteomes" id="UP000801492"/>
    </source>
</evidence>
<organism evidence="2 3">
    <name type="scientific">Ignelater luminosus</name>
    <name type="common">Cucubano</name>
    <name type="synonym">Pyrophorus luminosus</name>
    <dbReference type="NCBI Taxonomy" id="2038154"/>
    <lineage>
        <taxon>Eukaryota</taxon>
        <taxon>Metazoa</taxon>
        <taxon>Ecdysozoa</taxon>
        <taxon>Arthropoda</taxon>
        <taxon>Hexapoda</taxon>
        <taxon>Insecta</taxon>
        <taxon>Pterygota</taxon>
        <taxon>Neoptera</taxon>
        <taxon>Endopterygota</taxon>
        <taxon>Coleoptera</taxon>
        <taxon>Polyphaga</taxon>
        <taxon>Elateriformia</taxon>
        <taxon>Elateroidea</taxon>
        <taxon>Elateridae</taxon>
        <taxon>Agrypninae</taxon>
        <taxon>Pyrophorini</taxon>
        <taxon>Ignelater</taxon>
    </lineage>
</organism>
<evidence type="ECO:0000313" key="2">
    <source>
        <dbReference type="EMBL" id="KAF2889479.1"/>
    </source>
</evidence>
<reference evidence="2" key="1">
    <citation type="submission" date="2019-08" db="EMBL/GenBank/DDBJ databases">
        <title>The genome of the North American firefly Photinus pyralis.</title>
        <authorList>
            <consortium name="Photinus pyralis genome working group"/>
            <person name="Fallon T.R."/>
            <person name="Sander Lower S.E."/>
            <person name="Weng J.-K."/>
        </authorList>
    </citation>
    <scope>NUCLEOTIDE SEQUENCE</scope>
    <source>
        <strain evidence="2">TRF0915ILg1</strain>
        <tissue evidence="2">Whole body</tissue>
    </source>
</reference>
<dbReference type="Proteomes" id="UP000801492">
    <property type="component" value="Unassembled WGS sequence"/>
</dbReference>
<keyword evidence="1" id="KW-0472">Membrane</keyword>
<keyword evidence="1" id="KW-1133">Transmembrane helix</keyword>
<sequence>MLEQNPATEDENQTWTKVLTTKAKTIALVLYGWIKTVIGITLNLLQRLFTEIHAMELLFINMNNIYAFLCQ</sequence>
<keyword evidence="1" id="KW-0812">Transmembrane</keyword>